<dbReference type="Proteomes" id="UP000887576">
    <property type="component" value="Unplaced"/>
</dbReference>
<name>A0AC34QJ20_9BILA</name>
<proteinExistence type="predicted"/>
<reference evidence="2" key="1">
    <citation type="submission" date="2022-11" db="UniProtKB">
        <authorList>
            <consortium name="WormBaseParasite"/>
        </authorList>
    </citation>
    <scope>IDENTIFICATION</scope>
</reference>
<evidence type="ECO:0000313" key="1">
    <source>
        <dbReference type="Proteomes" id="UP000887576"/>
    </source>
</evidence>
<dbReference type="WBParaSite" id="JU765_v2.g1673.t2">
    <property type="protein sequence ID" value="JU765_v2.g1673.t2"/>
    <property type="gene ID" value="JU765_v2.g1673"/>
</dbReference>
<evidence type="ECO:0000313" key="2">
    <source>
        <dbReference type="WBParaSite" id="JU765_v2.g1673.t2"/>
    </source>
</evidence>
<organism evidence="1 2">
    <name type="scientific">Panagrolaimus sp. JU765</name>
    <dbReference type="NCBI Taxonomy" id="591449"/>
    <lineage>
        <taxon>Eukaryota</taxon>
        <taxon>Metazoa</taxon>
        <taxon>Ecdysozoa</taxon>
        <taxon>Nematoda</taxon>
        <taxon>Chromadorea</taxon>
        <taxon>Rhabditida</taxon>
        <taxon>Tylenchina</taxon>
        <taxon>Panagrolaimomorpha</taxon>
        <taxon>Panagrolaimoidea</taxon>
        <taxon>Panagrolaimidae</taxon>
        <taxon>Panagrolaimus</taxon>
    </lineage>
</organism>
<accession>A0AC34QJ20</accession>
<protein>
    <submittedName>
        <fullName evidence="2">UBA domain-containing protein</fullName>
    </submittedName>
</protein>
<sequence length="272" mass="31067">MENGKTLRILERKTMPLKPPKDIREQAVAINQKLERYGPLHSRLLAEILRKPDYITKLLERYPIIHEQPILMNVLTDFSLIRAMLLEEHGFIHQHPTFVEIVTNLVNENNFSEMPELGDLLRRYQRRPPRNGQQQQQPVENRPRQQVSFTSQMLQQALAQSLAGFQQQPAAAGSSTGQEQDVPASQEPMEVDTSRATPEPVDNFQQYAQQNAQLHDLGFMDDNENITALVACEGDVQNAIELIITMRIACEGDVQNAIELIITMRSQMDDMD</sequence>